<organism evidence="2 3">
    <name type="scientific">Boseongicola aestuarii</name>
    <dbReference type="NCBI Taxonomy" id="1470561"/>
    <lineage>
        <taxon>Bacteria</taxon>
        <taxon>Pseudomonadati</taxon>
        <taxon>Pseudomonadota</taxon>
        <taxon>Alphaproteobacteria</taxon>
        <taxon>Rhodobacterales</taxon>
        <taxon>Paracoccaceae</taxon>
        <taxon>Boseongicola</taxon>
    </lineage>
</organism>
<dbReference type="InterPro" id="IPR011852">
    <property type="entry name" value="TRAP_TAXI"/>
</dbReference>
<dbReference type="PANTHER" id="PTHR42941:SF1">
    <property type="entry name" value="SLL1037 PROTEIN"/>
    <property type="match status" value="1"/>
</dbReference>
<feature type="chain" id="PRO_5012398730" description="NMT1/THI5 like protein" evidence="1">
    <location>
        <begin position="22"/>
        <end position="335"/>
    </location>
</feature>
<gene>
    <name evidence="2" type="ORF">BOA8489_01544</name>
</gene>
<dbReference type="RefSeq" id="WP_093973421.1">
    <property type="nucleotide sequence ID" value="NZ_FXXQ01000004.1"/>
</dbReference>
<dbReference type="AlphaFoldDB" id="A0A238IYF4"/>
<feature type="signal peptide" evidence="1">
    <location>
        <begin position="1"/>
        <end position="21"/>
    </location>
</feature>
<evidence type="ECO:0000313" key="2">
    <source>
        <dbReference type="EMBL" id="SMX23437.1"/>
    </source>
</evidence>
<keyword evidence="1" id="KW-0732">Signal</keyword>
<evidence type="ECO:0008006" key="4">
    <source>
        <dbReference type="Google" id="ProtNLM"/>
    </source>
</evidence>
<keyword evidence="3" id="KW-1185">Reference proteome</keyword>
<dbReference type="CDD" id="cd13520">
    <property type="entry name" value="PBP2_TAXI_TRAP"/>
    <property type="match status" value="1"/>
</dbReference>
<protein>
    <recommendedName>
        <fullName evidence="4">NMT1/THI5 like protein</fullName>
    </recommendedName>
</protein>
<evidence type="ECO:0000313" key="3">
    <source>
        <dbReference type="Proteomes" id="UP000201838"/>
    </source>
</evidence>
<dbReference type="Proteomes" id="UP000201838">
    <property type="component" value="Unassembled WGS sequence"/>
</dbReference>
<dbReference type="EMBL" id="FXXQ01000004">
    <property type="protein sequence ID" value="SMX23437.1"/>
    <property type="molecule type" value="Genomic_DNA"/>
</dbReference>
<dbReference type="Pfam" id="PF16868">
    <property type="entry name" value="NMT1_3"/>
    <property type="match status" value="1"/>
</dbReference>
<dbReference type="OrthoDB" id="9776669at2"/>
<reference evidence="2 3" key="1">
    <citation type="submission" date="2017-05" db="EMBL/GenBank/DDBJ databases">
        <authorList>
            <person name="Song R."/>
            <person name="Chenine A.L."/>
            <person name="Ruprecht R.M."/>
        </authorList>
    </citation>
    <scope>NUCLEOTIDE SEQUENCE [LARGE SCALE GENOMIC DNA]</scope>
    <source>
        <strain evidence="2 3">CECT 8489</strain>
    </source>
</reference>
<evidence type="ECO:0000256" key="1">
    <source>
        <dbReference type="SAM" id="SignalP"/>
    </source>
</evidence>
<dbReference type="SUPFAM" id="SSF53850">
    <property type="entry name" value="Periplasmic binding protein-like II"/>
    <property type="match status" value="1"/>
</dbReference>
<accession>A0A238IYF4</accession>
<proteinExistence type="predicted"/>
<dbReference type="Gene3D" id="3.40.190.10">
    <property type="entry name" value="Periplasmic binding protein-like II"/>
    <property type="match status" value="2"/>
</dbReference>
<name>A0A238IYF4_9RHOB</name>
<dbReference type="NCBIfam" id="TIGR02122">
    <property type="entry name" value="TRAP_TAXI"/>
    <property type="match status" value="1"/>
</dbReference>
<dbReference type="PANTHER" id="PTHR42941">
    <property type="entry name" value="SLL1037 PROTEIN"/>
    <property type="match status" value="1"/>
</dbReference>
<sequence>MLDVKKVAIVAVAAVSFGATAQAEEASYVLATASTGGTYYPVGVALSTLVKVKLEPGEKIGMSAISSAGSGENVRLLREGEAQFAIMQGLFGSYAVSGTGPIAESGPQENLRSITMLWQNVEQFIVSSDVAGDGTVGVLADLKGEGMAMGTQNSGTIGSNRTLLTGLGVDLDNDYDLVFAGYGPSAEALQNGQVKGINTPAGVPTGAVSQLMAAAGDSVTPLDVTDEQMAAMDGGRDLWTRYVIPAGTYPNQDADWNTIAQPNFLATNADIPEENVYLITKTIYENLPFLQAIHPATQAMALERAIAGLPAPLHPGAARYYSEQGIDIPARLIAN</sequence>